<evidence type="ECO:0000313" key="1">
    <source>
        <dbReference type="EMBL" id="MER7379209.1"/>
    </source>
</evidence>
<dbReference type="InterPro" id="IPR036188">
    <property type="entry name" value="FAD/NAD-bd_sf"/>
</dbReference>
<dbReference type="PANTHER" id="PTHR42877">
    <property type="entry name" value="L-ORNITHINE N(5)-MONOOXYGENASE-RELATED"/>
    <property type="match status" value="1"/>
</dbReference>
<gene>
    <name evidence="1" type="ORF">ABT384_42135</name>
</gene>
<dbReference type="RefSeq" id="WP_190075700.1">
    <property type="nucleotide sequence ID" value="NZ_BNBM01000027.1"/>
</dbReference>
<proteinExistence type="predicted"/>
<protein>
    <recommendedName>
        <fullName evidence="3">Cyclohexanone monooxygenase</fullName>
    </recommendedName>
</protein>
<evidence type="ECO:0008006" key="3">
    <source>
        <dbReference type="Google" id="ProtNLM"/>
    </source>
</evidence>
<organism evidence="1 2">
    <name type="scientific">Streptomyces lanatus</name>
    <dbReference type="NCBI Taxonomy" id="66900"/>
    <lineage>
        <taxon>Bacteria</taxon>
        <taxon>Bacillati</taxon>
        <taxon>Actinomycetota</taxon>
        <taxon>Actinomycetes</taxon>
        <taxon>Kitasatosporales</taxon>
        <taxon>Streptomycetaceae</taxon>
        <taxon>Streptomyces</taxon>
    </lineage>
</organism>
<dbReference type="EMBL" id="JBEPFB010000030">
    <property type="protein sequence ID" value="MER7379209.1"/>
    <property type="molecule type" value="Genomic_DNA"/>
</dbReference>
<comment type="caution">
    <text evidence="1">The sequence shown here is derived from an EMBL/GenBank/DDBJ whole genome shotgun (WGS) entry which is preliminary data.</text>
</comment>
<keyword evidence="2" id="KW-1185">Reference proteome</keyword>
<evidence type="ECO:0000313" key="2">
    <source>
        <dbReference type="Proteomes" id="UP001486207"/>
    </source>
</evidence>
<reference evidence="1 2" key="1">
    <citation type="submission" date="2024-06" db="EMBL/GenBank/DDBJ databases">
        <title>The Natural Products Discovery Center: Release of the First 8490 Sequenced Strains for Exploring Actinobacteria Biosynthetic Diversity.</title>
        <authorList>
            <person name="Kalkreuter E."/>
            <person name="Kautsar S.A."/>
            <person name="Yang D."/>
            <person name="Bader C.D."/>
            <person name="Teijaro C.N."/>
            <person name="Fluegel L."/>
            <person name="Davis C.M."/>
            <person name="Simpson J.R."/>
            <person name="Lauterbach L."/>
            <person name="Steele A.D."/>
            <person name="Gui C."/>
            <person name="Meng S."/>
            <person name="Li G."/>
            <person name="Viehrig K."/>
            <person name="Ye F."/>
            <person name="Su P."/>
            <person name="Kiefer A.F."/>
            <person name="Nichols A."/>
            <person name="Cepeda A.J."/>
            <person name="Yan W."/>
            <person name="Fan B."/>
            <person name="Jiang Y."/>
            <person name="Adhikari A."/>
            <person name="Zheng C.-J."/>
            <person name="Schuster L."/>
            <person name="Cowan T.M."/>
            <person name="Smanski M.J."/>
            <person name="Chevrette M.G."/>
            <person name="De Carvalho L.P.S."/>
            <person name="Shen B."/>
        </authorList>
    </citation>
    <scope>NUCLEOTIDE SEQUENCE [LARGE SCALE GENOMIC DNA]</scope>
    <source>
        <strain evidence="1 2">NPDC000155</strain>
    </source>
</reference>
<dbReference type="SUPFAM" id="SSF51905">
    <property type="entry name" value="FAD/NAD(P)-binding domain"/>
    <property type="match status" value="1"/>
</dbReference>
<dbReference type="Gene3D" id="3.50.50.60">
    <property type="entry name" value="FAD/NAD(P)-binding domain"/>
    <property type="match status" value="1"/>
</dbReference>
<sequence>MLIAAACANIRKQDATETSLPRRGLHRAFARAMLRTAVSKVHQDLRIWSTKGYEPRPLRHPRLLRPLEALARFYLRTSVRDRALRRALTPDYRLGGRRLITSGTYSAALTRPNVRLHPTRVTAVEGSDVIGADGTRTRADIIVLATGFRIGDLPLAPQLHGIDGTLAQTWADSRRAYLGTSVSGYPNPFLLIGPNLLTGTTAVPTILEAQLRSITTALNHLRTSRASALDVKPEAARQQALHEALRNTVYNTTGGTAYYFGLPGINTFCWPWSTAGLVKRLHSFDPDVYTWRLPLPTQAGAERDGLPAHRSG</sequence>
<dbReference type="Proteomes" id="UP001486207">
    <property type="component" value="Unassembled WGS sequence"/>
</dbReference>
<dbReference type="PANTHER" id="PTHR42877:SF4">
    <property type="entry name" value="FAD_NAD(P)-BINDING DOMAIN-CONTAINING PROTEIN-RELATED"/>
    <property type="match status" value="1"/>
</dbReference>
<accession>A0ABV1Y5V3</accession>
<dbReference type="InterPro" id="IPR051209">
    <property type="entry name" value="FAD-bind_Monooxygenase_sf"/>
</dbReference>
<name>A0ABV1Y5V3_9ACTN</name>